<feature type="compositionally biased region" description="Low complexity" evidence="7">
    <location>
        <begin position="87"/>
        <end position="96"/>
    </location>
</feature>
<evidence type="ECO:0000313" key="10">
    <source>
        <dbReference type="Proteomes" id="UP000605846"/>
    </source>
</evidence>
<organism evidence="9 10">
    <name type="scientific">Apophysomyces ossiformis</name>
    <dbReference type="NCBI Taxonomy" id="679940"/>
    <lineage>
        <taxon>Eukaryota</taxon>
        <taxon>Fungi</taxon>
        <taxon>Fungi incertae sedis</taxon>
        <taxon>Mucoromycota</taxon>
        <taxon>Mucoromycotina</taxon>
        <taxon>Mucoromycetes</taxon>
        <taxon>Mucorales</taxon>
        <taxon>Mucorineae</taxon>
        <taxon>Mucoraceae</taxon>
        <taxon>Apophysomyces</taxon>
    </lineage>
</organism>
<keyword evidence="2 5" id="KW-0238">DNA-binding</keyword>
<dbReference type="SUPFAM" id="SSF46689">
    <property type="entry name" value="Homeodomain-like"/>
    <property type="match status" value="1"/>
</dbReference>
<evidence type="ECO:0000256" key="5">
    <source>
        <dbReference type="PROSITE-ProRule" id="PRU00108"/>
    </source>
</evidence>
<feature type="DNA-binding region" description="Homeobox" evidence="5">
    <location>
        <begin position="9"/>
        <end position="68"/>
    </location>
</feature>
<feature type="domain" description="Homeobox" evidence="8">
    <location>
        <begin position="7"/>
        <end position="67"/>
    </location>
</feature>
<dbReference type="InterPro" id="IPR050453">
    <property type="entry name" value="LIM_Homeobox_TF"/>
</dbReference>
<evidence type="ECO:0000256" key="3">
    <source>
        <dbReference type="ARBA" id="ARBA00023155"/>
    </source>
</evidence>
<dbReference type="PROSITE" id="PS50071">
    <property type="entry name" value="HOMEOBOX_2"/>
    <property type="match status" value="1"/>
</dbReference>
<protein>
    <recommendedName>
        <fullName evidence="8">Homeobox domain-containing protein</fullName>
    </recommendedName>
</protein>
<comment type="caution">
    <text evidence="9">The sequence shown here is derived from an EMBL/GenBank/DDBJ whole genome shotgun (WGS) entry which is preliminary data.</text>
</comment>
<gene>
    <name evidence="9" type="ORF">EC973_001782</name>
</gene>
<dbReference type="Proteomes" id="UP000605846">
    <property type="component" value="Unassembled WGS sequence"/>
</dbReference>
<comment type="subcellular location">
    <subcellularLocation>
        <location evidence="1 5 6">Nucleus</location>
    </subcellularLocation>
</comment>
<dbReference type="OrthoDB" id="6159439at2759"/>
<feature type="region of interest" description="Disordered" evidence="7">
    <location>
        <begin position="1"/>
        <end position="26"/>
    </location>
</feature>
<dbReference type="Pfam" id="PF00046">
    <property type="entry name" value="Homeodomain"/>
    <property type="match status" value="1"/>
</dbReference>
<evidence type="ECO:0000313" key="9">
    <source>
        <dbReference type="EMBL" id="KAF7723640.1"/>
    </source>
</evidence>
<reference evidence="9" key="1">
    <citation type="submission" date="2020-01" db="EMBL/GenBank/DDBJ databases">
        <title>Genome Sequencing of Three Apophysomyces-Like Fungal Strains Confirms a Novel Fungal Genus in the Mucoromycota with divergent Burkholderia-like Endosymbiotic Bacteria.</title>
        <authorList>
            <person name="Stajich J.E."/>
            <person name="Macias A.M."/>
            <person name="Carter-House D."/>
            <person name="Lovett B."/>
            <person name="Kasson L.R."/>
            <person name="Berry K."/>
            <person name="Grigoriev I."/>
            <person name="Chang Y."/>
            <person name="Spatafora J."/>
            <person name="Kasson M.T."/>
        </authorList>
    </citation>
    <scope>NUCLEOTIDE SEQUENCE</scope>
    <source>
        <strain evidence="9">NRRL A-21654</strain>
    </source>
</reference>
<evidence type="ECO:0000256" key="6">
    <source>
        <dbReference type="RuleBase" id="RU000682"/>
    </source>
</evidence>
<evidence type="ECO:0000256" key="2">
    <source>
        <dbReference type="ARBA" id="ARBA00023125"/>
    </source>
</evidence>
<evidence type="ECO:0000259" key="8">
    <source>
        <dbReference type="PROSITE" id="PS50071"/>
    </source>
</evidence>
<dbReference type="InterPro" id="IPR001356">
    <property type="entry name" value="HD"/>
</dbReference>
<evidence type="ECO:0000256" key="7">
    <source>
        <dbReference type="SAM" id="MobiDB-lite"/>
    </source>
</evidence>
<dbReference type="GO" id="GO:0000981">
    <property type="term" value="F:DNA-binding transcription factor activity, RNA polymerase II-specific"/>
    <property type="evidence" value="ECO:0007669"/>
    <property type="project" value="InterPro"/>
</dbReference>
<dbReference type="EMBL" id="JABAYA010000144">
    <property type="protein sequence ID" value="KAF7723640.1"/>
    <property type="molecule type" value="Genomic_DNA"/>
</dbReference>
<name>A0A8H7BHG9_9FUNG</name>
<keyword evidence="10" id="KW-1185">Reference proteome</keyword>
<keyword evidence="3 5" id="KW-0371">Homeobox</keyword>
<dbReference type="InterPro" id="IPR017970">
    <property type="entry name" value="Homeobox_CS"/>
</dbReference>
<sequence length="199" mass="23180">MEGNSMSTKARRRARTTPEQAQLLDVYFRRNPAPSKADLQEISQKVGIDSKSLQFWFQNRRAKEKKMQRSERSDLSDTPKMSMPMEQRQQQQQQHQPEISVPVYYMQQSSSQSSMLNPNFSDQQPHRYFDYPATAQQAQQRLPSLASVLPVSIMRPHVASQPSNRPGNARIPIIPYYFHHPEFGIESHQLQWMQKRPGP</sequence>
<keyword evidence="4 5" id="KW-0539">Nucleus</keyword>
<feature type="compositionally biased region" description="Basic and acidic residues" evidence="7">
    <location>
        <begin position="65"/>
        <end position="77"/>
    </location>
</feature>
<feature type="region of interest" description="Disordered" evidence="7">
    <location>
        <begin position="61"/>
        <end position="97"/>
    </location>
</feature>
<proteinExistence type="predicted"/>
<dbReference type="PANTHER" id="PTHR24208:SF166">
    <property type="entry name" value="LIM HOMEOBOX TRANSCRIPTION FACTOR 1 ALPHA, ISOFORM B"/>
    <property type="match status" value="1"/>
</dbReference>
<evidence type="ECO:0000256" key="4">
    <source>
        <dbReference type="ARBA" id="ARBA00023242"/>
    </source>
</evidence>
<dbReference type="CDD" id="cd00086">
    <property type="entry name" value="homeodomain"/>
    <property type="match status" value="1"/>
</dbReference>
<dbReference type="SMART" id="SM00389">
    <property type="entry name" value="HOX"/>
    <property type="match status" value="1"/>
</dbReference>
<dbReference type="Gene3D" id="1.10.10.60">
    <property type="entry name" value="Homeodomain-like"/>
    <property type="match status" value="1"/>
</dbReference>
<dbReference type="GO" id="GO:0005634">
    <property type="term" value="C:nucleus"/>
    <property type="evidence" value="ECO:0007669"/>
    <property type="project" value="UniProtKB-SubCell"/>
</dbReference>
<dbReference type="GO" id="GO:0000977">
    <property type="term" value="F:RNA polymerase II transcription regulatory region sequence-specific DNA binding"/>
    <property type="evidence" value="ECO:0007669"/>
    <property type="project" value="TreeGrafter"/>
</dbReference>
<dbReference type="PROSITE" id="PS00027">
    <property type="entry name" value="HOMEOBOX_1"/>
    <property type="match status" value="1"/>
</dbReference>
<dbReference type="AlphaFoldDB" id="A0A8H7BHG9"/>
<evidence type="ECO:0000256" key="1">
    <source>
        <dbReference type="ARBA" id="ARBA00004123"/>
    </source>
</evidence>
<accession>A0A8H7BHG9</accession>
<dbReference type="PANTHER" id="PTHR24208">
    <property type="entry name" value="LIM/HOMEOBOX PROTEIN LHX"/>
    <property type="match status" value="1"/>
</dbReference>
<dbReference type="InterPro" id="IPR009057">
    <property type="entry name" value="Homeodomain-like_sf"/>
</dbReference>